<accession>A0AAE6JK13</accession>
<dbReference type="Proteomes" id="UP000663940">
    <property type="component" value="Chromosome"/>
</dbReference>
<dbReference type="Pfam" id="PF12686">
    <property type="entry name" value="DUF3800"/>
    <property type="match status" value="1"/>
</dbReference>
<protein>
    <submittedName>
        <fullName evidence="1">DUF3800 domain-containing protein</fullName>
    </submittedName>
</protein>
<organism evidence="1 3">
    <name type="scientific">Mucilaginibacter rubeus</name>
    <dbReference type="NCBI Taxonomy" id="2027860"/>
    <lineage>
        <taxon>Bacteria</taxon>
        <taxon>Pseudomonadati</taxon>
        <taxon>Bacteroidota</taxon>
        <taxon>Sphingobacteriia</taxon>
        <taxon>Sphingobacteriales</taxon>
        <taxon>Sphingobacteriaceae</taxon>
        <taxon>Mucilaginibacter</taxon>
    </lineage>
</organism>
<reference evidence="2 4" key="2">
    <citation type="submission" date="2021-03" db="EMBL/GenBank/DDBJ databases">
        <title>Mucilaginibacter strains isolated from gold and copper mining confer multi heavy-metal resistance.</title>
        <authorList>
            <person name="Li Y."/>
        </authorList>
    </citation>
    <scope>NUCLEOTIDE SEQUENCE [LARGE SCALE GENOMIC DNA]</scope>
    <source>
        <strain evidence="2 4">P2-4</strain>
    </source>
</reference>
<dbReference type="AlphaFoldDB" id="A0AAE6JK13"/>
<gene>
    <name evidence="1" type="ORF">DIU31_029085</name>
    <name evidence="2" type="ORF">J3L21_31915</name>
</gene>
<keyword evidence="4" id="KW-1185">Reference proteome</keyword>
<dbReference type="RefSeq" id="WP_112653359.1">
    <property type="nucleotide sequence ID" value="NZ_CP043451.1"/>
</dbReference>
<dbReference type="EMBL" id="CP043451">
    <property type="protein sequence ID" value="QEM07359.1"/>
    <property type="molecule type" value="Genomic_DNA"/>
</dbReference>
<name>A0AAE6JK13_9SPHI</name>
<evidence type="ECO:0000313" key="1">
    <source>
        <dbReference type="EMBL" id="QEM07359.1"/>
    </source>
</evidence>
<dbReference type="Proteomes" id="UP000250557">
    <property type="component" value="Chromosome"/>
</dbReference>
<evidence type="ECO:0000313" key="3">
    <source>
        <dbReference type="Proteomes" id="UP000250557"/>
    </source>
</evidence>
<reference evidence="1 3" key="1">
    <citation type="submission" date="2019-08" db="EMBL/GenBank/DDBJ databases">
        <title>Comparative genome analysis confer to the adaptation heavy metal polluted environment.</title>
        <authorList>
            <person name="Li Y."/>
        </authorList>
    </citation>
    <scope>NUCLEOTIDE SEQUENCE [LARGE SCALE GENOMIC DNA]</scope>
    <source>
        <strain evidence="1 3">P2</strain>
    </source>
</reference>
<sequence>MKFLLLIDESGNYDLNVHSHDDNYLAICGVLTSSNSYRKIDNDLKDFKKDFVGNKDLVLHSRDIRNKSGDFSFLQDDFTNKKFLTRLSNIIEKTQYRIICPVIDKGELRNSRRDDLGNVYHLAVTFLLERVRYVLQEFRNIEKQLTIVIESRNPKEDKRLKKHIEGTISYGTMFVNAKDFDDLNIKIFFNTKKDNINGLQFADLFAYPILRHVIYPQQENFAYNLLLEKIHKKHGKVDGAGIKIFPK</sequence>
<dbReference type="EMBL" id="CP071880">
    <property type="protein sequence ID" value="QTE50085.1"/>
    <property type="molecule type" value="Genomic_DNA"/>
</dbReference>
<evidence type="ECO:0000313" key="4">
    <source>
        <dbReference type="Proteomes" id="UP000663940"/>
    </source>
</evidence>
<evidence type="ECO:0000313" key="2">
    <source>
        <dbReference type="EMBL" id="QTE50085.1"/>
    </source>
</evidence>
<proteinExistence type="predicted"/>
<dbReference type="InterPro" id="IPR024524">
    <property type="entry name" value="DUF3800"/>
</dbReference>